<evidence type="ECO:0000313" key="2">
    <source>
        <dbReference type="RefSeq" id="XP_035544639.1"/>
    </source>
</evidence>
<dbReference type="Proteomes" id="UP000235220">
    <property type="component" value="Chromosome 3"/>
</dbReference>
<name>A0A6P9EB42_JUGRE</name>
<dbReference type="InterPro" id="IPR043128">
    <property type="entry name" value="Rev_trsase/Diguanyl_cyclase"/>
</dbReference>
<dbReference type="PANTHER" id="PTHR33064">
    <property type="entry name" value="POL PROTEIN"/>
    <property type="match status" value="1"/>
</dbReference>
<dbReference type="SUPFAM" id="SSF56672">
    <property type="entry name" value="DNA/RNA polymerases"/>
    <property type="match status" value="1"/>
</dbReference>
<organism evidence="1 2">
    <name type="scientific">Juglans regia</name>
    <name type="common">English walnut</name>
    <dbReference type="NCBI Taxonomy" id="51240"/>
    <lineage>
        <taxon>Eukaryota</taxon>
        <taxon>Viridiplantae</taxon>
        <taxon>Streptophyta</taxon>
        <taxon>Embryophyta</taxon>
        <taxon>Tracheophyta</taxon>
        <taxon>Spermatophyta</taxon>
        <taxon>Magnoliopsida</taxon>
        <taxon>eudicotyledons</taxon>
        <taxon>Gunneridae</taxon>
        <taxon>Pentapetalae</taxon>
        <taxon>rosids</taxon>
        <taxon>fabids</taxon>
        <taxon>Fagales</taxon>
        <taxon>Juglandaceae</taxon>
        <taxon>Juglans</taxon>
    </lineage>
</organism>
<dbReference type="KEGG" id="jre:118348021"/>
<dbReference type="InterPro" id="IPR051320">
    <property type="entry name" value="Viral_Replic_Matur_Polypro"/>
</dbReference>
<dbReference type="AlphaFoldDB" id="A0A6P9EB42"/>
<sequence length="188" mass="20929">MVDSGSTHNFLDPLVVQAAKLKVHDDSKLQVRVGNGDRLLIKWLKALGPINWDFNSMSMSFVVGHSRVTLCGMKSDGLKVQSGESSLKSSLHNLYANMSKCKLAMHEVDYLGHVISGCGVKANPSKIVSMVEWPIPNSLKALRHFLSLTGYYKKFIRNYGTIVAPLTVLLKKNSFRWTIATSQAFQQF</sequence>
<evidence type="ECO:0000313" key="1">
    <source>
        <dbReference type="Proteomes" id="UP000235220"/>
    </source>
</evidence>
<dbReference type="RefSeq" id="XP_035544639.1">
    <property type="nucleotide sequence ID" value="XM_035688746.1"/>
</dbReference>
<accession>A0A6P9EB42</accession>
<gene>
    <name evidence="2" type="primary">LOC118348021</name>
</gene>
<dbReference type="Gene3D" id="3.30.70.270">
    <property type="match status" value="2"/>
</dbReference>
<reference evidence="2" key="1">
    <citation type="submission" date="2025-08" db="UniProtKB">
        <authorList>
            <consortium name="RefSeq"/>
        </authorList>
    </citation>
    <scope>IDENTIFICATION</scope>
    <source>
        <tissue evidence="2">Leaves</tissue>
    </source>
</reference>
<proteinExistence type="predicted"/>
<dbReference type="GeneID" id="118348021"/>
<keyword evidence="1" id="KW-1185">Reference proteome</keyword>
<dbReference type="PANTHER" id="PTHR33064:SF37">
    <property type="entry name" value="RIBONUCLEASE H"/>
    <property type="match status" value="1"/>
</dbReference>
<dbReference type="OrthoDB" id="1909920at2759"/>
<dbReference type="InParanoid" id="A0A6P9EB42"/>
<protein>
    <submittedName>
        <fullName evidence="2">Uncharacterized mitochondrial protein AtMg00860-like</fullName>
    </submittedName>
</protein>
<dbReference type="InterPro" id="IPR043502">
    <property type="entry name" value="DNA/RNA_pol_sf"/>
</dbReference>